<dbReference type="EMBL" id="JAWQEG010004691">
    <property type="protein sequence ID" value="KAK3860568.1"/>
    <property type="molecule type" value="Genomic_DNA"/>
</dbReference>
<keyword evidence="3" id="KW-1185">Reference proteome</keyword>
<dbReference type="Proteomes" id="UP001286313">
    <property type="component" value="Unassembled WGS sequence"/>
</dbReference>
<comment type="caution">
    <text evidence="2">The sequence shown here is derived from an EMBL/GenBank/DDBJ whole genome shotgun (WGS) entry which is preliminary data.</text>
</comment>
<evidence type="ECO:0000313" key="3">
    <source>
        <dbReference type="Proteomes" id="UP001286313"/>
    </source>
</evidence>
<evidence type="ECO:0000256" key="1">
    <source>
        <dbReference type="SAM" id="MobiDB-lite"/>
    </source>
</evidence>
<dbReference type="GO" id="GO:0005739">
    <property type="term" value="C:mitochondrion"/>
    <property type="evidence" value="ECO:0007669"/>
    <property type="project" value="InterPro"/>
</dbReference>
<evidence type="ECO:0008006" key="4">
    <source>
        <dbReference type="Google" id="ProtNLM"/>
    </source>
</evidence>
<protein>
    <recommendedName>
        <fullName evidence="4">Complex I-MNLL</fullName>
    </recommendedName>
</protein>
<dbReference type="InterPro" id="IPR012575">
    <property type="entry name" value="NDUB1"/>
</dbReference>
<accession>A0AAE1ESK8</accession>
<reference evidence="2" key="1">
    <citation type="submission" date="2023-10" db="EMBL/GenBank/DDBJ databases">
        <title>Genome assemblies of two species of porcelain crab, Petrolisthes cinctipes and Petrolisthes manimaculis (Anomura: Porcellanidae).</title>
        <authorList>
            <person name="Angst P."/>
        </authorList>
    </citation>
    <scope>NUCLEOTIDE SEQUENCE</scope>
    <source>
        <strain evidence="2">PB745_01</strain>
        <tissue evidence="2">Gill</tissue>
    </source>
</reference>
<evidence type="ECO:0000313" key="2">
    <source>
        <dbReference type="EMBL" id="KAK3860568.1"/>
    </source>
</evidence>
<feature type="compositionally biased region" description="Basic and acidic residues" evidence="1">
    <location>
        <begin position="57"/>
        <end position="69"/>
    </location>
</feature>
<gene>
    <name evidence="2" type="ORF">Pcinc_033391</name>
</gene>
<proteinExistence type="predicted"/>
<organism evidence="2 3">
    <name type="scientific">Petrolisthes cinctipes</name>
    <name type="common">Flat porcelain crab</name>
    <dbReference type="NCBI Taxonomy" id="88211"/>
    <lineage>
        <taxon>Eukaryota</taxon>
        <taxon>Metazoa</taxon>
        <taxon>Ecdysozoa</taxon>
        <taxon>Arthropoda</taxon>
        <taxon>Crustacea</taxon>
        <taxon>Multicrustacea</taxon>
        <taxon>Malacostraca</taxon>
        <taxon>Eumalacostraca</taxon>
        <taxon>Eucarida</taxon>
        <taxon>Decapoda</taxon>
        <taxon>Pleocyemata</taxon>
        <taxon>Anomura</taxon>
        <taxon>Galatheoidea</taxon>
        <taxon>Porcellanidae</taxon>
        <taxon>Petrolisthes</taxon>
    </lineage>
</organism>
<name>A0AAE1ESK8_PETCI</name>
<sequence>MRGEAGGGRGGGGMGSGREGRQGEGTGGEARGVGTGRGRGGREREGGVRESWGSRGWGREGKQGVRTGREAGGWDGKGEAILTVAGVLYKKASMSFFAHVKLDPKFFMKLSVPVIFFFIGSRIDRTETLRMTMFRDKSALYGRELAEGEKPSWP</sequence>
<dbReference type="Pfam" id="PF08040">
    <property type="entry name" value="NADH_oxidored"/>
    <property type="match status" value="1"/>
</dbReference>
<feature type="region of interest" description="Disordered" evidence="1">
    <location>
        <begin position="1"/>
        <end position="73"/>
    </location>
</feature>
<dbReference type="AlphaFoldDB" id="A0AAE1ESK8"/>
<feature type="compositionally biased region" description="Gly residues" evidence="1">
    <location>
        <begin position="1"/>
        <end position="38"/>
    </location>
</feature>